<dbReference type="AlphaFoldDB" id="A0A6N0HWM9"/>
<evidence type="ECO:0008006" key="3">
    <source>
        <dbReference type="Google" id="ProtNLM"/>
    </source>
</evidence>
<dbReference type="EMBL" id="CP054491">
    <property type="protein sequence ID" value="QKQ26779.1"/>
    <property type="molecule type" value="Genomic_DNA"/>
</dbReference>
<proteinExistence type="predicted"/>
<dbReference type="InterPro" id="IPR011042">
    <property type="entry name" value="6-blade_b-propeller_TolB-like"/>
</dbReference>
<accession>A0A6N0HWM9</accession>
<dbReference type="SUPFAM" id="SSF82171">
    <property type="entry name" value="DPP6 N-terminal domain-like"/>
    <property type="match status" value="1"/>
</dbReference>
<dbReference type="Proteomes" id="UP000509658">
    <property type="component" value="Chromosome"/>
</dbReference>
<dbReference type="RefSeq" id="WP_174673181.1">
    <property type="nucleotide sequence ID" value="NZ_CP054491.1"/>
</dbReference>
<dbReference type="PROSITE" id="PS51257">
    <property type="entry name" value="PROKAR_LIPOPROTEIN"/>
    <property type="match status" value="1"/>
</dbReference>
<keyword evidence="2" id="KW-1185">Reference proteome</keyword>
<evidence type="ECO:0000313" key="2">
    <source>
        <dbReference type="Proteomes" id="UP000509658"/>
    </source>
</evidence>
<name>A0A6N0HWM9_9GAMM</name>
<protein>
    <recommendedName>
        <fullName evidence="3">PD40 domain-containing protein</fullName>
    </recommendedName>
</protein>
<reference evidence="1 2" key="1">
    <citation type="submission" date="2020-05" db="EMBL/GenBank/DDBJ databases">
        <title>Horizontal transmission and recombination maintain forever young bacterial symbiont genomes.</title>
        <authorList>
            <person name="Russell S.L."/>
            <person name="Pepper-Tunick E."/>
            <person name="Svedberg J."/>
            <person name="Byrne A."/>
            <person name="Ruelas Castillo J."/>
            <person name="Vollmers C."/>
            <person name="Beinart R.A."/>
            <person name="Corbett-Detig R."/>
        </authorList>
    </citation>
    <scope>NUCLEOTIDE SEQUENCE [LARGE SCALE GENOMIC DNA]</scope>
    <source>
        <strain evidence="1">Santa_Monica_outfall</strain>
    </source>
</reference>
<dbReference type="KEGG" id="rev:HUE57_11145"/>
<organism evidence="1 2">
    <name type="scientific">Candidatus Reidiella endopervernicosa</name>
    <dbReference type="NCBI Taxonomy" id="2738883"/>
    <lineage>
        <taxon>Bacteria</taxon>
        <taxon>Pseudomonadati</taxon>
        <taxon>Pseudomonadota</taxon>
        <taxon>Gammaproteobacteria</taxon>
        <taxon>Candidatus Reidiella</taxon>
    </lineage>
</organism>
<sequence length="235" mass="26003">MYIDITRSWSEIVSRAITVVLLTVSTSACLAPATEQSPDPVVQDFAIAYVKRPITESEDLRQRLGFIEGGDLYLRDLASPSAAESNITLIETEGLGDVRDVESSFDGDRLLFSLRKPDIEGADPEDQPTWNIWEYEIDSGILQRIIADDLTAEGGQDLAPHYLPDGRIIFSSTRQQQAKPGSRYFCESLFWASKPKQTAKLHATVYACGAPTVLRTLRNHLFAALHNSLSDSTPT</sequence>
<gene>
    <name evidence="1" type="ORF">HUE57_11145</name>
</gene>
<evidence type="ECO:0000313" key="1">
    <source>
        <dbReference type="EMBL" id="QKQ26779.1"/>
    </source>
</evidence>
<dbReference type="Gene3D" id="2.120.10.30">
    <property type="entry name" value="TolB, C-terminal domain"/>
    <property type="match status" value="1"/>
</dbReference>